<evidence type="ECO:0000256" key="7">
    <source>
        <dbReference type="SAM" id="MobiDB-lite"/>
    </source>
</evidence>
<proteinExistence type="inferred from homology"/>
<organism evidence="9 11">
    <name type="scientific">Ustilago bromivora</name>
    <dbReference type="NCBI Taxonomy" id="307758"/>
    <lineage>
        <taxon>Eukaryota</taxon>
        <taxon>Fungi</taxon>
        <taxon>Dikarya</taxon>
        <taxon>Basidiomycota</taxon>
        <taxon>Ustilaginomycotina</taxon>
        <taxon>Ustilaginomycetes</taxon>
        <taxon>Ustilaginales</taxon>
        <taxon>Ustilaginaceae</taxon>
        <taxon>Ustilago</taxon>
    </lineage>
</organism>
<evidence type="ECO:0000259" key="8">
    <source>
        <dbReference type="Pfam" id="PF09759"/>
    </source>
</evidence>
<dbReference type="EMBL" id="ULHB01000201">
    <property type="protein sequence ID" value="SYW85158.1"/>
    <property type="molecule type" value="Genomic_DNA"/>
</dbReference>
<sequence>MQLLDEEEERIDEARFINVLEAHANLVASASSSADDAEFEIEKYENVKRYLTRLGKRMAEDPEDRPIFVKNGFFRMVIRSLASYYTTFERAQAARPSPSGDGDEAAWRTETEKKDDLYHRISIVMMLCMRVLRNVMADNPEAQIEVCQKFDRLLPFFVNITRFHNLNDPDTVPLCCTGVQMLSNLITKNSIVQDEMWPRIVTTDKDEEKLVLKFLSSADTGTSSAAQVLLINFLRAPDSNGSTYRRCYELCTSPQGLQILQSLSSSSQSIMLRIGEQLKNEPEFDAEWEGLEDSLGFIWTIFSVLFDQGYSSLLVSALAPMDAISSSSNPMDEQLITNSQVILLKCIDLWLHAYHLDTRSCWSEGSIGSFAPRLNLDLNAKEDAVKGGGLSGLVDHFMRLSAFARGAMARGIAKEGTPEENQPQDRRLIGVHAALLLLLECFMSINMSADGWSDGVVEEEGEQSFANLSRTLLSEMRGNEAFVEELVALLDQTHKYAPALSPFRPDKEGSGTSSNSSADKGSRPLPQGHAYSSTGKAAQEGKDKQPAYGFDHLKRGIVRVLGSLVYAPTGNYRAWGKPSKTFESSLTKTQIRQVQDLVREKGGLFHVLNMTVLDERNPYMREHAIFALRYLLAGNQESQNLVASLQPTQSQNPNGGMQLPMV</sequence>
<dbReference type="InterPro" id="IPR016024">
    <property type="entry name" value="ARM-type_fold"/>
</dbReference>
<accession>A0A1K0H8P2</accession>
<dbReference type="PANTHER" id="PTHR13255">
    <property type="entry name" value="ATAXIN-10"/>
    <property type="match status" value="1"/>
</dbReference>
<keyword evidence="12" id="KW-1185">Reference proteome</keyword>
<dbReference type="OrthoDB" id="379794at2759"/>
<evidence type="ECO:0000256" key="5">
    <source>
        <dbReference type="ARBA" id="ARBA00044801"/>
    </source>
</evidence>
<evidence type="ECO:0000256" key="3">
    <source>
        <dbReference type="ARBA" id="ARBA00023306"/>
    </source>
</evidence>
<evidence type="ECO:0000256" key="2">
    <source>
        <dbReference type="ARBA" id="ARBA00022618"/>
    </source>
</evidence>
<evidence type="ECO:0000256" key="1">
    <source>
        <dbReference type="ARBA" id="ARBA00008384"/>
    </source>
</evidence>
<dbReference type="Proteomes" id="UP000179920">
    <property type="component" value="Chromosome XIV"/>
</dbReference>
<reference evidence="11" key="1">
    <citation type="submission" date="2016-04" db="EMBL/GenBank/DDBJ databases">
        <authorList>
            <person name="Guldener U."/>
            <person name="Guldener U."/>
        </authorList>
    </citation>
    <scope>NUCLEOTIDE SEQUENCE [LARGE SCALE GENOMIC DNA]</scope>
    <source>
        <strain evidence="11">UB2112</strain>
    </source>
</reference>
<comment type="function">
    <text evidence="4">May play a role in the regulation of cytokinesis.</text>
</comment>
<dbReference type="SUPFAM" id="SSF48371">
    <property type="entry name" value="ARM repeat"/>
    <property type="match status" value="1"/>
</dbReference>
<dbReference type="Pfam" id="PF09759">
    <property type="entry name" value="Atx10homo_assoc"/>
    <property type="match status" value="1"/>
</dbReference>
<dbReference type="Proteomes" id="UP000658997">
    <property type="component" value="Unassembled WGS sequence"/>
</dbReference>
<evidence type="ECO:0000313" key="10">
    <source>
        <dbReference type="EMBL" id="SYW85158.1"/>
    </source>
</evidence>
<protein>
    <recommendedName>
        <fullName evidence="5">Ataxin-10 homolog</fullName>
    </recommendedName>
    <alternativeName>
        <fullName evidence="6">Copper transport protein 86</fullName>
    </alternativeName>
</protein>
<dbReference type="InterPro" id="IPR051374">
    <property type="entry name" value="Ataxin-10/CTR86_families"/>
</dbReference>
<evidence type="ECO:0000313" key="9">
    <source>
        <dbReference type="EMBL" id="SAM84344.1"/>
    </source>
</evidence>
<feature type="domain" description="Ataxin-10" evidence="8">
    <location>
        <begin position="592"/>
        <end position="651"/>
    </location>
</feature>
<feature type="compositionally biased region" description="Polar residues" evidence="7">
    <location>
        <begin position="510"/>
        <end position="519"/>
    </location>
</feature>
<dbReference type="PANTHER" id="PTHR13255:SF0">
    <property type="entry name" value="ATAXIN-10"/>
    <property type="match status" value="1"/>
</dbReference>
<name>A0A1K0H8P2_9BASI</name>
<dbReference type="EMBL" id="LT558130">
    <property type="protein sequence ID" value="SAM84344.1"/>
    <property type="molecule type" value="Genomic_DNA"/>
</dbReference>
<comment type="similarity">
    <text evidence="1">Belongs to the ataxin-10 family.</text>
</comment>
<dbReference type="GO" id="GO:0051301">
    <property type="term" value="P:cell division"/>
    <property type="evidence" value="ECO:0007669"/>
    <property type="project" value="UniProtKB-KW"/>
</dbReference>
<dbReference type="GO" id="GO:0005829">
    <property type="term" value="C:cytosol"/>
    <property type="evidence" value="ECO:0007669"/>
    <property type="project" value="TreeGrafter"/>
</dbReference>
<evidence type="ECO:0000313" key="12">
    <source>
        <dbReference type="Proteomes" id="UP000658997"/>
    </source>
</evidence>
<evidence type="ECO:0000313" key="11">
    <source>
        <dbReference type="Proteomes" id="UP000179920"/>
    </source>
</evidence>
<reference evidence="9" key="2">
    <citation type="submission" date="2016-04" db="EMBL/GenBank/DDBJ databases">
        <authorList>
            <person name="Evans L.H."/>
            <person name="Alamgir A."/>
            <person name="Owens N."/>
            <person name="Weber N.D."/>
            <person name="Virtaneva K."/>
            <person name="Barbian K."/>
            <person name="Babar A."/>
            <person name="Rosenke K."/>
        </authorList>
    </citation>
    <scope>NUCLEOTIDE SEQUENCE</scope>
    <source>
        <strain evidence="9">UB2112</strain>
    </source>
</reference>
<evidence type="ECO:0000256" key="4">
    <source>
        <dbReference type="ARBA" id="ARBA00044746"/>
    </source>
</evidence>
<evidence type="ECO:0000256" key="6">
    <source>
        <dbReference type="ARBA" id="ARBA00044805"/>
    </source>
</evidence>
<dbReference type="AlphaFoldDB" id="A0A1K0H8P2"/>
<reference evidence="10" key="3">
    <citation type="submission" date="2018-08" db="EMBL/GenBank/DDBJ databases">
        <authorList>
            <person name="Guldener U."/>
        </authorList>
    </citation>
    <scope>NUCLEOTIDE SEQUENCE</scope>
    <source>
        <strain evidence="10">UB2</strain>
    </source>
</reference>
<keyword evidence="2" id="KW-0132">Cell division</keyword>
<keyword evidence="3" id="KW-0131">Cell cycle</keyword>
<feature type="region of interest" description="Disordered" evidence="7">
    <location>
        <begin position="499"/>
        <end position="543"/>
    </location>
</feature>
<dbReference type="InterPro" id="IPR019156">
    <property type="entry name" value="Ataxin-10_domain"/>
</dbReference>
<gene>
    <name evidence="10" type="ORF">UBRO2_05729</name>
    <name evidence="9" type="ORF">UBRO_05578</name>
</gene>